<evidence type="ECO:0000313" key="1">
    <source>
        <dbReference type="EMBL" id="JAD68350.1"/>
    </source>
</evidence>
<dbReference type="AlphaFoldDB" id="A0A0A9C4M9"/>
<name>A0A0A9C4M9_ARUDO</name>
<dbReference type="EMBL" id="GBRH01229545">
    <property type="protein sequence ID" value="JAD68350.1"/>
    <property type="molecule type" value="Transcribed_RNA"/>
</dbReference>
<protein>
    <submittedName>
        <fullName evidence="1">Uncharacterized protein</fullName>
    </submittedName>
</protein>
<proteinExistence type="predicted"/>
<reference evidence="1" key="2">
    <citation type="journal article" date="2015" name="Data Brief">
        <title>Shoot transcriptome of the giant reed, Arundo donax.</title>
        <authorList>
            <person name="Barrero R.A."/>
            <person name="Guerrero F.D."/>
            <person name="Moolhuijzen P."/>
            <person name="Goolsby J.A."/>
            <person name="Tidwell J."/>
            <person name="Bellgard S.E."/>
            <person name="Bellgard M.I."/>
        </authorList>
    </citation>
    <scope>NUCLEOTIDE SEQUENCE</scope>
    <source>
        <tissue evidence="1">Shoot tissue taken approximately 20 cm above the soil surface</tissue>
    </source>
</reference>
<organism evidence="1">
    <name type="scientific">Arundo donax</name>
    <name type="common">Giant reed</name>
    <name type="synonym">Donax arundinaceus</name>
    <dbReference type="NCBI Taxonomy" id="35708"/>
    <lineage>
        <taxon>Eukaryota</taxon>
        <taxon>Viridiplantae</taxon>
        <taxon>Streptophyta</taxon>
        <taxon>Embryophyta</taxon>
        <taxon>Tracheophyta</taxon>
        <taxon>Spermatophyta</taxon>
        <taxon>Magnoliopsida</taxon>
        <taxon>Liliopsida</taxon>
        <taxon>Poales</taxon>
        <taxon>Poaceae</taxon>
        <taxon>PACMAD clade</taxon>
        <taxon>Arundinoideae</taxon>
        <taxon>Arundineae</taxon>
        <taxon>Arundo</taxon>
    </lineage>
</organism>
<sequence>MPAQEALLGPRPLATPRRKSQARGLLPLLRPWKPVQRRNLFFL</sequence>
<reference evidence="1" key="1">
    <citation type="submission" date="2014-09" db="EMBL/GenBank/DDBJ databases">
        <authorList>
            <person name="Magalhaes I.L.F."/>
            <person name="Oliveira U."/>
            <person name="Santos F.R."/>
            <person name="Vidigal T.H.D.A."/>
            <person name="Brescovit A.D."/>
            <person name="Santos A.J."/>
        </authorList>
    </citation>
    <scope>NUCLEOTIDE SEQUENCE</scope>
    <source>
        <tissue evidence="1">Shoot tissue taken approximately 20 cm above the soil surface</tissue>
    </source>
</reference>
<accession>A0A0A9C4M9</accession>